<dbReference type="RefSeq" id="WP_152216084.1">
    <property type="nucleotide sequence ID" value="NZ_JBAQYD010000216.1"/>
</dbReference>
<keyword evidence="5" id="KW-0460">Magnesium</keyword>
<accession>A0A6N6VI88</accession>
<proteinExistence type="predicted"/>
<feature type="compositionally biased region" description="Basic and acidic residues" evidence="7">
    <location>
        <begin position="12"/>
        <end position="23"/>
    </location>
</feature>
<dbReference type="PANTHER" id="PTHR12318:SF0">
    <property type="entry name" value="ACYL-COENZYME A DIPHOSPHATASE NUDT19"/>
    <property type="match status" value="1"/>
</dbReference>
<dbReference type="GO" id="GO:0016818">
    <property type="term" value="F:hydrolase activity, acting on acid anhydrides, in phosphorus-containing anhydrides"/>
    <property type="evidence" value="ECO:0007669"/>
    <property type="project" value="InterPro"/>
</dbReference>
<evidence type="ECO:0000256" key="7">
    <source>
        <dbReference type="SAM" id="MobiDB-lite"/>
    </source>
</evidence>
<reference evidence="9 10" key="1">
    <citation type="submission" date="2019-09" db="EMBL/GenBank/DDBJ databases">
        <title>Parvibaculum sedimenti sp. nov., isolated from sediment.</title>
        <authorList>
            <person name="Wang Y."/>
        </authorList>
    </citation>
    <scope>NUCLEOTIDE SEQUENCE [LARGE SCALE GENOMIC DNA]</scope>
    <source>
        <strain evidence="9 10">HXT-9</strain>
    </source>
</reference>
<dbReference type="CDD" id="cd18870">
    <property type="entry name" value="NUDIX_AcylCoAdiphos_Nudt19"/>
    <property type="match status" value="1"/>
</dbReference>
<dbReference type="PROSITE" id="PS51462">
    <property type="entry name" value="NUDIX"/>
    <property type="match status" value="1"/>
</dbReference>
<comment type="cofactor">
    <cofactor evidence="1">
        <name>Mn(2+)</name>
        <dbReference type="ChEBI" id="CHEBI:29035"/>
    </cofactor>
</comment>
<dbReference type="Proteomes" id="UP000468901">
    <property type="component" value="Unassembled WGS sequence"/>
</dbReference>
<feature type="region of interest" description="Disordered" evidence="7">
    <location>
        <begin position="1"/>
        <end position="28"/>
    </location>
</feature>
<gene>
    <name evidence="9" type="ORF">F2P47_09335</name>
</gene>
<evidence type="ECO:0000259" key="8">
    <source>
        <dbReference type="PROSITE" id="PS51462"/>
    </source>
</evidence>
<dbReference type="AlphaFoldDB" id="A0A6N6VI88"/>
<keyword evidence="3" id="KW-0479">Metal-binding</keyword>
<evidence type="ECO:0000256" key="4">
    <source>
        <dbReference type="ARBA" id="ARBA00022801"/>
    </source>
</evidence>
<dbReference type="PANTHER" id="PTHR12318">
    <property type="entry name" value="TESTOSTERONE-REGULATED PROTEIN RP2"/>
    <property type="match status" value="1"/>
</dbReference>
<dbReference type="SUPFAM" id="SSF55811">
    <property type="entry name" value="Nudix"/>
    <property type="match status" value="1"/>
</dbReference>
<dbReference type="EMBL" id="WESC01000007">
    <property type="protein sequence ID" value="KAB7740199.1"/>
    <property type="molecule type" value="Genomic_DNA"/>
</dbReference>
<dbReference type="InterPro" id="IPR015797">
    <property type="entry name" value="NUDIX_hydrolase-like_dom_sf"/>
</dbReference>
<evidence type="ECO:0000256" key="6">
    <source>
        <dbReference type="ARBA" id="ARBA00023211"/>
    </source>
</evidence>
<keyword evidence="4" id="KW-0378">Hydrolase</keyword>
<protein>
    <submittedName>
        <fullName evidence="9">NUDIX domain-containing protein</fullName>
    </submittedName>
</protein>
<evidence type="ECO:0000256" key="5">
    <source>
        <dbReference type="ARBA" id="ARBA00022842"/>
    </source>
</evidence>
<dbReference type="InterPro" id="IPR000086">
    <property type="entry name" value="NUDIX_hydrolase_dom"/>
</dbReference>
<dbReference type="GO" id="GO:0046872">
    <property type="term" value="F:metal ion binding"/>
    <property type="evidence" value="ECO:0007669"/>
    <property type="project" value="UniProtKB-KW"/>
</dbReference>
<evidence type="ECO:0000313" key="9">
    <source>
        <dbReference type="EMBL" id="KAB7740199.1"/>
    </source>
</evidence>
<feature type="domain" description="Nudix hydrolase" evidence="8">
    <location>
        <begin position="30"/>
        <end position="223"/>
    </location>
</feature>
<name>A0A6N6VI88_9HYPH</name>
<keyword evidence="10" id="KW-1185">Reference proteome</keyword>
<comment type="cofactor">
    <cofactor evidence="2">
        <name>Mg(2+)</name>
        <dbReference type="ChEBI" id="CHEBI:18420"/>
    </cofactor>
</comment>
<evidence type="ECO:0000256" key="3">
    <source>
        <dbReference type="ARBA" id="ARBA00022723"/>
    </source>
</evidence>
<comment type="caution">
    <text evidence="9">The sequence shown here is derived from an EMBL/GenBank/DDBJ whole genome shotgun (WGS) entry which is preliminary data.</text>
</comment>
<dbReference type="InterPro" id="IPR039121">
    <property type="entry name" value="NUDT19"/>
</dbReference>
<evidence type="ECO:0000256" key="1">
    <source>
        <dbReference type="ARBA" id="ARBA00001936"/>
    </source>
</evidence>
<dbReference type="Gene3D" id="3.90.79.10">
    <property type="entry name" value="Nucleoside Triphosphate Pyrophosphohydrolase"/>
    <property type="match status" value="1"/>
</dbReference>
<organism evidence="9 10">
    <name type="scientific">Parvibaculum sedimenti</name>
    <dbReference type="NCBI Taxonomy" id="2608632"/>
    <lineage>
        <taxon>Bacteria</taxon>
        <taxon>Pseudomonadati</taxon>
        <taxon>Pseudomonadota</taxon>
        <taxon>Alphaproteobacteria</taxon>
        <taxon>Hyphomicrobiales</taxon>
        <taxon>Parvibaculaceae</taxon>
        <taxon>Parvibaculum</taxon>
    </lineage>
</organism>
<evidence type="ECO:0000256" key="2">
    <source>
        <dbReference type="ARBA" id="ARBA00001946"/>
    </source>
</evidence>
<evidence type="ECO:0000313" key="10">
    <source>
        <dbReference type="Proteomes" id="UP000468901"/>
    </source>
</evidence>
<sequence length="255" mass="28337">MAEGQTGAFDPKQSRDQEYRDGSAGRAVRPRDAATLILVRNDGASPRVLMGQRHANHKFMPNKFVFPGGRVDPADSRIRPVEDLRPEVARLLLSRMRGTPSENRARALALAAIRETFEETGLAVGRSIGTRQTSKHKDWNAYFSVGVSPALGALEFVARAITPPYRTRRFDTRFFIADAEHIHGDPANVAGSGELQGLHWIGIKEAEELDLPNITRVVLAEIDERLRQSAAAQRTRPVPFIHFRRGEAVRDTLEG</sequence>
<keyword evidence="6" id="KW-0464">Manganese</keyword>